<accession>A0AAE0PGQ9</accession>
<evidence type="ECO:0000313" key="1">
    <source>
        <dbReference type="EMBL" id="KAK3399467.1"/>
    </source>
</evidence>
<dbReference type="AlphaFoldDB" id="A0AAE0PGQ9"/>
<proteinExistence type="predicted"/>
<comment type="caution">
    <text evidence="1">The sequence shown here is derived from an EMBL/GenBank/DDBJ whole genome shotgun (WGS) entry which is preliminary data.</text>
</comment>
<organism evidence="1 2">
    <name type="scientific">Sordaria brevicollis</name>
    <dbReference type="NCBI Taxonomy" id="83679"/>
    <lineage>
        <taxon>Eukaryota</taxon>
        <taxon>Fungi</taxon>
        <taxon>Dikarya</taxon>
        <taxon>Ascomycota</taxon>
        <taxon>Pezizomycotina</taxon>
        <taxon>Sordariomycetes</taxon>
        <taxon>Sordariomycetidae</taxon>
        <taxon>Sordariales</taxon>
        <taxon>Sordariaceae</taxon>
        <taxon>Sordaria</taxon>
    </lineage>
</organism>
<gene>
    <name evidence="1" type="ORF">B0T20DRAFT_478830</name>
</gene>
<protein>
    <submittedName>
        <fullName evidence="1">Uncharacterized protein</fullName>
    </submittedName>
</protein>
<sequence>MCFKITKTYTICRHEVTKEWLCKAGNQKKLGSLFNYKAPPKSSEPAAVCPNSREDQIIIEFGHCPRCCEILRAQERARETWRLARERMAQNPLK</sequence>
<reference evidence="1" key="1">
    <citation type="journal article" date="2023" name="Mol. Phylogenet. Evol.">
        <title>Genome-scale phylogeny and comparative genomics of the fungal order Sordariales.</title>
        <authorList>
            <person name="Hensen N."/>
            <person name="Bonometti L."/>
            <person name="Westerberg I."/>
            <person name="Brannstrom I.O."/>
            <person name="Guillou S."/>
            <person name="Cros-Aarteil S."/>
            <person name="Calhoun S."/>
            <person name="Haridas S."/>
            <person name="Kuo A."/>
            <person name="Mondo S."/>
            <person name="Pangilinan J."/>
            <person name="Riley R."/>
            <person name="LaButti K."/>
            <person name="Andreopoulos B."/>
            <person name="Lipzen A."/>
            <person name="Chen C."/>
            <person name="Yan M."/>
            <person name="Daum C."/>
            <person name="Ng V."/>
            <person name="Clum A."/>
            <person name="Steindorff A."/>
            <person name="Ohm R.A."/>
            <person name="Martin F."/>
            <person name="Silar P."/>
            <person name="Natvig D.O."/>
            <person name="Lalanne C."/>
            <person name="Gautier V."/>
            <person name="Ament-Velasquez S.L."/>
            <person name="Kruys A."/>
            <person name="Hutchinson M.I."/>
            <person name="Powell A.J."/>
            <person name="Barry K."/>
            <person name="Miller A.N."/>
            <person name="Grigoriev I.V."/>
            <person name="Debuchy R."/>
            <person name="Gladieux P."/>
            <person name="Hiltunen Thoren M."/>
            <person name="Johannesson H."/>
        </authorList>
    </citation>
    <scope>NUCLEOTIDE SEQUENCE</scope>
    <source>
        <strain evidence="1">FGSC 1904</strain>
    </source>
</reference>
<evidence type="ECO:0000313" key="2">
    <source>
        <dbReference type="Proteomes" id="UP001281003"/>
    </source>
</evidence>
<reference evidence="1" key="2">
    <citation type="submission" date="2023-07" db="EMBL/GenBank/DDBJ databases">
        <authorList>
            <consortium name="Lawrence Berkeley National Laboratory"/>
            <person name="Haridas S."/>
            <person name="Hensen N."/>
            <person name="Bonometti L."/>
            <person name="Westerberg I."/>
            <person name="Brannstrom I.O."/>
            <person name="Guillou S."/>
            <person name="Cros-Aarteil S."/>
            <person name="Calhoun S."/>
            <person name="Kuo A."/>
            <person name="Mondo S."/>
            <person name="Pangilinan J."/>
            <person name="Riley R."/>
            <person name="LaButti K."/>
            <person name="Andreopoulos B."/>
            <person name="Lipzen A."/>
            <person name="Chen C."/>
            <person name="Yanf M."/>
            <person name="Daum C."/>
            <person name="Ng V."/>
            <person name="Clum A."/>
            <person name="Steindorff A."/>
            <person name="Ohm R."/>
            <person name="Martin F."/>
            <person name="Silar P."/>
            <person name="Natvig D."/>
            <person name="Lalanne C."/>
            <person name="Gautier V."/>
            <person name="Ament-velasquez S.L."/>
            <person name="Kruys A."/>
            <person name="Hutchinson M.I."/>
            <person name="Powell A.J."/>
            <person name="Barry K."/>
            <person name="Miller A.N."/>
            <person name="Grigoriev I.V."/>
            <person name="Debuchy R."/>
            <person name="Gladieux P."/>
            <person name="Thoren M.H."/>
            <person name="Johannesson H."/>
        </authorList>
    </citation>
    <scope>NUCLEOTIDE SEQUENCE</scope>
    <source>
        <strain evidence="1">FGSC 1904</strain>
    </source>
</reference>
<dbReference type="Proteomes" id="UP001281003">
    <property type="component" value="Unassembled WGS sequence"/>
</dbReference>
<name>A0AAE0PGQ9_SORBR</name>
<keyword evidence="2" id="KW-1185">Reference proteome</keyword>
<dbReference type="EMBL" id="JAUTDP010000005">
    <property type="protein sequence ID" value="KAK3399467.1"/>
    <property type="molecule type" value="Genomic_DNA"/>
</dbReference>